<dbReference type="GeneID" id="95766068"/>
<gene>
    <name evidence="3" type="ORF">GGQ86_000391</name>
    <name evidence="2" type="ORF">XFLAVUS301_52960</name>
</gene>
<dbReference type="AlphaFoldDB" id="A0A9W6FPJ6"/>
<evidence type="ECO:0000313" key="4">
    <source>
        <dbReference type="Proteomes" id="UP001144397"/>
    </source>
</evidence>
<dbReference type="EMBL" id="BSDO01000022">
    <property type="protein sequence ID" value="GLI25622.1"/>
    <property type="molecule type" value="Genomic_DNA"/>
</dbReference>
<dbReference type="Proteomes" id="UP001144397">
    <property type="component" value="Unassembled WGS sequence"/>
</dbReference>
<evidence type="ECO:0000313" key="2">
    <source>
        <dbReference type="EMBL" id="GLI25622.1"/>
    </source>
</evidence>
<reference evidence="2" key="1">
    <citation type="submission" date="2022-12" db="EMBL/GenBank/DDBJ databases">
        <title>Reference genome sequencing for broad-spectrum identification of bacterial and archaeal isolates by mass spectrometry.</title>
        <authorList>
            <person name="Sekiguchi Y."/>
            <person name="Tourlousse D.M."/>
        </authorList>
    </citation>
    <scope>NUCLEOTIDE SEQUENCE</scope>
    <source>
        <strain evidence="2">301</strain>
    </source>
</reference>
<name>A0A9W6FPJ6_XANFL</name>
<dbReference type="Gene3D" id="1.10.1750.10">
    <property type="match status" value="1"/>
</dbReference>
<dbReference type="EMBL" id="JAVDPY010000001">
    <property type="protein sequence ID" value="MDR6331944.1"/>
    <property type="molecule type" value="Genomic_DNA"/>
</dbReference>
<dbReference type="RefSeq" id="WP_281810108.1">
    <property type="nucleotide sequence ID" value="NZ_BSDO01000022.1"/>
</dbReference>
<dbReference type="InterPro" id="IPR010921">
    <property type="entry name" value="Trp_repressor/repl_initiator"/>
</dbReference>
<feature type="compositionally biased region" description="Pro residues" evidence="1">
    <location>
        <begin position="193"/>
        <end position="206"/>
    </location>
</feature>
<evidence type="ECO:0000313" key="5">
    <source>
        <dbReference type="Proteomes" id="UP001245370"/>
    </source>
</evidence>
<comment type="caution">
    <text evidence="2">The sequence shown here is derived from an EMBL/GenBank/DDBJ whole genome shotgun (WGS) entry which is preliminary data.</text>
</comment>
<dbReference type="Proteomes" id="UP001245370">
    <property type="component" value="Unassembled WGS sequence"/>
</dbReference>
<evidence type="ECO:0000256" key="1">
    <source>
        <dbReference type="SAM" id="MobiDB-lite"/>
    </source>
</evidence>
<proteinExistence type="predicted"/>
<evidence type="ECO:0000313" key="3">
    <source>
        <dbReference type="EMBL" id="MDR6331944.1"/>
    </source>
</evidence>
<reference evidence="3 5" key="2">
    <citation type="submission" date="2023-07" db="EMBL/GenBank/DDBJ databases">
        <title>Genomic Encyclopedia of Type Strains, Phase IV (KMG-IV): sequencing the most valuable type-strain genomes for metagenomic binning, comparative biology and taxonomic classification.</title>
        <authorList>
            <person name="Goeker M."/>
        </authorList>
    </citation>
    <scope>NUCLEOTIDE SEQUENCE [LARGE SCALE GENOMIC DNA]</scope>
    <source>
        <strain evidence="3 5">DSM 338</strain>
    </source>
</reference>
<keyword evidence="5" id="KW-1185">Reference proteome</keyword>
<dbReference type="GO" id="GO:0043565">
    <property type="term" value="F:sequence-specific DNA binding"/>
    <property type="evidence" value="ECO:0007669"/>
    <property type="project" value="InterPro"/>
</dbReference>
<sequence>MTLALAKSNCGATVNRSPIADLDDRRRTLGIALHALLSAAGVAARTWDYLRAGHVTPQRRTLVKLSRALDRLAGTAPAPAPAPKVVAAFYRAAALFLAHELGADPRLVLGDEGQSCPQDPAWLRASRARQAAFYLAHVELGVTHSALAVAVGTTKQRVHKAVNRIEDLRDDEGLDALLERTSAFLSGRQPPAVTSPPPRNGLPPAPGGTIGKGIVP</sequence>
<accession>A0A9W6FPJ6</accession>
<organism evidence="2 4">
    <name type="scientific">Xanthobacter flavus</name>
    <dbReference type="NCBI Taxonomy" id="281"/>
    <lineage>
        <taxon>Bacteria</taxon>
        <taxon>Pseudomonadati</taxon>
        <taxon>Pseudomonadota</taxon>
        <taxon>Alphaproteobacteria</taxon>
        <taxon>Hyphomicrobiales</taxon>
        <taxon>Xanthobacteraceae</taxon>
        <taxon>Xanthobacter</taxon>
    </lineage>
</organism>
<feature type="region of interest" description="Disordered" evidence="1">
    <location>
        <begin position="185"/>
        <end position="216"/>
    </location>
</feature>
<protein>
    <submittedName>
        <fullName evidence="2">Uncharacterized protein</fullName>
    </submittedName>
</protein>